<evidence type="ECO:0000256" key="4">
    <source>
        <dbReference type="PROSITE-ProRule" id="PRU00284"/>
    </source>
</evidence>
<dbReference type="SUPFAM" id="SSF58104">
    <property type="entry name" value="Methyl-accepting chemotaxis protein (MCP) signaling domain"/>
    <property type="match status" value="1"/>
</dbReference>
<accession>A0A4Y9RXG9</accession>
<feature type="domain" description="Methyl-accepting transducer" evidence="6">
    <location>
        <begin position="292"/>
        <end position="521"/>
    </location>
</feature>
<keyword evidence="9" id="KW-1185">Reference proteome</keyword>
<comment type="caution">
    <text evidence="8">The sequence shown here is derived from an EMBL/GenBank/DDBJ whole genome shotgun (WGS) entry which is preliminary data.</text>
</comment>
<reference evidence="8 9" key="1">
    <citation type="submission" date="2019-03" db="EMBL/GenBank/DDBJ databases">
        <title>Draft Genome Sequence of Duganella callidus sp. nov., a Novel Duganella Species Isolated from Cultivated Soil.</title>
        <authorList>
            <person name="Raths R."/>
            <person name="Peta V."/>
            <person name="Bucking H."/>
        </authorList>
    </citation>
    <scope>NUCLEOTIDE SEQUENCE [LARGE SCALE GENOMIC DNA]</scope>
    <source>
        <strain evidence="8 9">DN04</strain>
    </source>
</reference>
<dbReference type="GO" id="GO:0006935">
    <property type="term" value="P:chemotaxis"/>
    <property type="evidence" value="ECO:0007669"/>
    <property type="project" value="InterPro"/>
</dbReference>
<evidence type="ECO:0000313" key="8">
    <source>
        <dbReference type="EMBL" id="TFW13662.1"/>
    </source>
</evidence>
<dbReference type="SMART" id="SM00283">
    <property type="entry name" value="MA"/>
    <property type="match status" value="1"/>
</dbReference>
<dbReference type="PROSITE" id="PS50885">
    <property type="entry name" value="HAMP"/>
    <property type="match status" value="1"/>
</dbReference>
<dbReference type="InterPro" id="IPR004090">
    <property type="entry name" value="Chemotax_Me-accpt_rcpt"/>
</dbReference>
<dbReference type="RefSeq" id="WP_135204939.1">
    <property type="nucleotide sequence ID" value="NZ_SPVG01000271.1"/>
</dbReference>
<dbReference type="GO" id="GO:0004888">
    <property type="term" value="F:transmembrane signaling receptor activity"/>
    <property type="evidence" value="ECO:0007669"/>
    <property type="project" value="InterPro"/>
</dbReference>
<organism evidence="8 9">
    <name type="scientific">Duganella callida</name>
    <dbReference type="NCBI Taxonomy" id="2561932"/>
    <lineage>
        <taxon>Bacteria</taxon>
        <taxon>Pseudomonadati</taxon>
        <taxon>Pseudomonadota</taxon>
        <taxon>Betaproteobacteria</taxon>
        <taxon>Burkholderiales</taxon>
        <taxon>Oxalobacteraceae</taxon>
        <taxon>Telluria group</taxon>
        <taxon>Duganella</taxon>
    </lineage>
</organism>
<protein>
    <submittedName>
        <fullName evidence="8">HAMP domain-containing protein</fullName>
    </submittedName>
</protein>
<gene>
    <name evidence="8" type="ORF">E4L98_28615</name>
</gene>
<dbReference type="GO" id="GO:0007165">
    <property type="term" value="P:signal transduction"/>
    <property type="evidence" value="ECO:0007669"/>
    <property type="project" value="UniProtKB-KW"/>
</dbReference>
<dbReference type="PROSITE" id="PS50111">
    <property type="entry name" value="CHEMOTAXIS_TRANSDUC_2"/>
    <property type="match status" value="1"/>
</dbReference>
<dbReference type="PANTHER" id="PTHR43531:SF14">
    <property type="entry name" value="METHYL-ACCEPTING CHEMOTAXIS PROTEIN I-RELATED"/>
    <property type="match status" value="1"/>
</dbReference>
<dbReference type="OrthoDB" id="343520at2"/>
<comment type="subcellular location">
    <subcellularLocation>
        <location evidence="1">Membrane</location>
    </subcellularLocation>
</comment>
<feature type="domain" description="HAMP" evidence="7">
    <location>
        <begin position="235"/>
        <end position="287"/>
    </location>
</feature>
<feature type="transmembrane region" description="Helical" evidence="5">
    <location>
        <begin position="212"/>
        <end position="234"/>
    </location>
</feature>
<evidence type="ECO:0000259" key="7">
    <source>
        <dbReference type="PROSITE" id="PS50885"/>
    </source>
</evidence>
<dbReference type="Gene3D" id="1.10.287.950">
    <property type="entry name" value="Methyl-accepting chemotaxis protein"/>
    <property type="match status" value="1"/>
</dbReference>
<dbReference type="PRINTS" id="PR00260">
    <property type="entry name" value="CHEMTRNSDUCR"/>
</dbReference>
<dbReference type="InterPro" id="IPR051310">
    <property type="entry name" value="MCP_chemotaxis"/>
</dbReference>
<dbReference type="Pfam" id="PF00015">
    <property type="entry name" value="MCPsignal"/>
    <property type="match status" value="1"/>
</dbReference>
<dbReference type="Proteomes" id="UP000297729">
    <property type="component" value="Unassembled WGS sequence"/>
</dbReference>
<dbReference type="CDD" id="cd11386">
    <property type="entry name" value="MCP_signal"/>
    <property type="match status" value="1"/>
</dbReference>
<evidence type="ECO:0000256" key="2">
    <source>
        <dbReference type="ARBA" id="ARBA00022481"/>
    </source>
</evidence>
<sequence>LADLARLHAELGARFRDADAYRGFEQRAQALLALPAGTPPATALRHYNELVGAATHLVVKLSDGSELSLDPAADTYHMINFSLLRGTLLNERLARIQAADALAEPARAAALRAELPSGVGALELLRADMDNAYREAVLAEPALARRLNRDGAWNALDRFIGMARDDTDTDAGAALSRAAQDALRQLQTLQADALLQLHEELEARIGAMRHRLALQLGVSLACVLLAAYFMLCFYRVMMGGLREVGRHLEAITQGNLTVPPVPWGKDEAASLMLTMGAMQDSLRHIARSVHHGSSRIESASGEMAEASHALSHRTEQAAASLEETAASMEQVAQTVNQNAASIESARDIVQHNGVVARDGDAAMTRLLANMDGMQSAARQIVGIISVIDGIAFQTNILALNAAVEAARAGEQGRGFAVVASEVRQLAGRSATAAREIKDLIQACMRQVDEGSGSAAAAGHTMRDIMGGAGRLQALMEDIALATREQRQGIEQIRQAITGLDATTQENAAMVEQSAAAASAMSEHAAGLARTASFFKLA</sequence>
<keyword evidence="5" id="KW-0472">Membrane</keyword>
<keyword evidence="4" id="KW-0807">Transducer</keyword>
<evidence type="ECO:0000256" key="5">
    <source>
        <dbReference type="SAM" id="Phobius"/>
    </source>
</evidence>
<dbReference type="InterPro" id="IPR003660">
    <property type="entry name" value="HAMP_dom"/>
</dbReference>
<comment type="similarity">
    <text evidence="3">Belongs to the methyl-accepting chemotaxis (MCP) protein family.</text>
</comment>
<keyword evidence="2" id="KW-0488">Methylation</keyword>
<feature type="non-terminal residue" evidence="8">
    <location>
        <position position="1"/>
    </location>
</feature>
<keyword evidence="5" id="KW-0812">Transmembrane</keyword>
<keyword evidence="5" id="KW-1133">Transmembrane helix</keyword>
<proteinExistence type="inferred from homology"/>
<dbReference type="Pfam" id="PF00672">
    <property type="entry name" value="HAMP"/>
    <property type="match status" value="1"/>
</dbReference>
<dbReference type="GO" id="GO:0005886">
    <property type="term" value="C:plasma membrane"/>
    <property type="evidence" value="ECO:0007669"/>
    <property type="project" value="TreeGrafter"/>
</dbReference>
<dbReference type="SMART" id="SM00304">
    <property type="entry name" value="HAMP"/>
    <property type="match status" value="1"/>
</dbReference>
<evidence type="ECO:0000259" key="6">
    <source>
        <dbReference type="PROSITE" id="PS50111"/>
    </source>
</evidence>
<evidence type="ECO:0000256" key="1">
    <source>
        <dbReference type="ARBA" id="ARBA00004370"/>
    </source>
</evidence>
<dbReference type="EMBL" id="SPVG01000271">
    <property type="protein sequence ID" value="TFW13662.1"/>
    <property type="molecule type" value="Genomic_DNA"/>
</dbReference>
<evidence type="ECO:0000313" key="9">
    <source>
        <dbReference type="Proteomes" id="UP000297729"/>
    </source>
</evidence>
<dbReference type="InterPro" id="IPR004089">
    <property type="entry name" value="MCPsignal_dom"/>
</dbReference>
<name>A0A4Y9RXG9_9BURK</name>
<dbReference type="AlphaFoldDB" id="A0A4Y9RXG9"/>
<dbReference type="FunFam" id="1.10.287.950:FF:000001">
    <property type="entry name" value="Methyl-accepting chemotaxis sensory transducer"/>
    <property type="match status" value="1"/>
</dbReference>
<dbReference type="PANTHER" id="PTHR43531">
    <property type="entry name" value="PROTEIN ICFG"/>
    <property type="match status" value="1"/>
</dbReference>
<evidence type="ECO:0000256" key="3">
    <source>
        <dbReference type="ARBA" id="ARBA00029447"/>
    </source>
</evidence>